<evidence type="ECO:0000259" key="2">
    <source>
        <dbReference type="Pfam" id="PF01261"/>
    </source>
</evidence>
<dbReference type="Proteomes" id="UP000182427">
    <property type="component" value="Chromosome I"/>
</dbReference>
<dbReference type="InterPro" id="IPR013022">
    <property type="entry name" value="Xyl_isomerase-like_TIM-brl"/>
</dbReference>
<gene>
    <name evidence="3" type="ORF">SAMN05444167_2585</name>
</gene>
<sequence>MLNRRQVLKGMGAAASLLSMPSWALEVGGVQLGLQTYTFHNVRQGGLQAIDTILDGTLQLKVNLLELWAPQAEPFALPVRYWSPWSGAATQPAEQLSAAERESRRSALRAWRTNTPPNHFTEIRRRFDFARIGLFSYNYSFEPSMTDAEIDHGFMAAKALRLKLITASSKVSVAKRVAPFAEKHGVMVAFHNHAVTKDPDDLATMDHFRQVLAMSSMYRINLDVAHYSASGLDAVAALETLHDKITNMHVHDRKANDGASVPFGDGVTPAAQILKMNRDRGWKIPCFYELEYVGADGRDVIAETRRELEYEIRVLQQK</sequence>
<keyword evidence="4" id="KW-1185">Reference proteome</keyword>
<dbReference type="GO" id="GO:0016853">
    <property type="term" value="F:isomerase activity"/>
    <property type="evidence" value="ECO:0007669"/>
    <property type="project" value="UniProtKB-KW"/>
</dbReference>
<keyword evidence="3" id="KW-0413">Isomerase</keyword>
<dbReference type="PROSITE" id="PS51318">
    <property type="entry name" value="TAT"/>
    <property type="match status" value="1"/>
</dbReference>
<dbReference type="InterPro" id="IPR036237">
    <property type="entry name" value="Xyl_isomerase-like_sf"/>
</dbReference>
<proteinExistence type="predicted"/>
<dbReference type="AlphaFoldDB" id="A0A1G7LNF8"/>
<feature type="domain" description="Xylose isomerase-like TIM barrel" evidence="2">
    <location>
        <begin position="175"/>
        <end position="304"/>
    </location>
</feature>
<evidence type="ECO:0000313" key="4">
    <source>
        <dbReference type="Proteomes" id="UP000182427"/>
    </source>
</evidence>
<dbReference type="OrthoDB" id="9804047at2"/>
<dbReference type="Gene3D" id="3.20.20.150">
    <property type="entry name" value="Divalent-metal-dependent TIM barrel enzymes"/>
    <property type="match status" value="1"/>
</dbReference>
<evidence type="ECO:0000256" key="1">
    <source>
        <dbReference type="SAM" id="SignalP"/>
    </source>
</evidence>
<dbReference type="InterPro" id="IPR006311">
    <property type="entry name" value="TAT_signal"/>
</dbReference>
<dbReference type="SUPFAM" id="SSF51658">
    <property type="entry name" value="Xylose isomerase-like"/>
    <property type="match status" value="1"/>
</dbReference>
<evidence type="ECO:0000313" key="3">
    <source>
        <dbReference type="EMBL" id="SDF51058.1"/>
    </source>
</evidence>
<keyword evidence="1" id="KW-0732">Signal</keyword>
<dbReference type="InterPro" id="IPR050312">
    <property type="entry name" value="IolE/XylAMocC-like"/>
</dbReference>
<reference evidence="3 4" key="1">
    <citation type="submission" date="2016-10" db="EMBL/GenBank/DDBJ databases">
        <authorList>
            <person name="de Groot N.N."/>
        </authorList>
    </citation>
    <scope>NUCLEOTIDE SEQUENCE [LARGE SCALE GENOMIC DNA]</scope>
    <source>
        <strain evidence="3 4">GAS232</strain>
    </source>
</reference>
<dbReference type="PANTHER" id="PTHR12110:SF41">
    <property type="entry name" value="INOSOSE DEHYDRATASE"/>
    <property type="match status" value="1"/>
</dbReference>
<feature type="chain" id="PRO_5009241845" evidence="1">
    <location>
        <begin position="25"/>
        <end position="318"/>
    </location>
</feature>
<feature type="signal peptide" evidence="1">
    <location>
        <begin position="1"/>
        <end position="24"/>
    </location>
</feature>
<accession>A0A1G7LNF8</accession>
<dbReference type="PANTHER" id="PTHR12110">
    <property type="entry name" value="HYDROXYPYRUVATE ISOMERASE"/>
    <property type="match status" value="1"/>
</dbReference>
<protein>
    <submittedName>
        <fullName evidence="3">Xylose isomerase-like TIM barrel</fullName>
    </submittedName>
</protein>
<organism evidence="3 4">
    <name type="scientific">Terriglobus roseus</name>
    <dbReference type="NCBI Taxonomy" id="392734"/>
    <lineage>
        <taxon>Bacteria</taxon>
        <taxon>Pseudomonadati</taxon>
        <taxon>Acidobacteriota</taxon>
        <taxon>Terriglobia</taxon>
        <taxon>Terriglobales</taxon>
        <taxon>Acidobacteriaceae</taxon>
        <taxon>Terriglobus</taxon>
    </lineage>
</organism>
<dbReference type="Pfam" id="PF01261">
    <property type="entry name" value="AP_endonuc_2"/>
    <property type="match status" value="1"/>
</dbReference>
<name>A0A1G7LNF8_9BACT</name>
<dbReference type="EMBL" id="LT629690">
    <property type="protein sequence ID" value="SDF51058.1"/>
    <property type="molecule type" value="Genomic_DNA"/>
</dbReference>